<evidence type="ECO:0000256" key="5">
    <source>
        <dbReference type="ARBA" id="ARBA00023136"/>
    </source>
</evidence>
<dbReference type="Pfam" id="PF00474">
    <property type="entry name" value="SSF"/>
    <property type="match status" value="2"/>
</dbReference>
<evidence type="ECO:0000313" key="9">
    <source>
        <dbReference type="EMBL" id="KAK4289433.1"/>
    </source>
</evidence>
<keyword evidence="3 8" id="KW-0812">Transmembrane</keyword>
<keyword evidence="4 8" id="KW-1133">Transmembrane helix</keyword>
<dbReference type="PROSITE" id="PS50283">
    <property type="entry name" value="NA_SOLUT_SYMP_3"/>
    <property type="match status" value="1"/>
</dbReference>
<name>A0AAE1NGY8_9EUCA</name>
<dbReference type="Gene3D" id="1.20.1730.10">
    <property type="entry name" value="Sodium/glucose cotransporter"/>
    <property type="match status" value="1"/>
</dbReference>
<feature type="transmembrane region" description="Helical" evidence="8">
    <location>
        <begin position="523"/>
        <end position="547"/>
    </location>
</feature>
<evidence type="ECO:0000256" key="8">
    <source>
        <dbReference type="SAM" id="Phobius"/>
    </source>
</evidence>
<protein>
    <recommendedName>
        <fullName evidence="11">Sodium/glucose cotransporter 4</fullName>
    </recommendedName>
</protein>
<feature type="transmembrane region" description="Helical" evidence="8">
    <location>
        <begin position="151"/>
        <end position="177"/>
    </location>
</feature>
<dbReference type="InterPro" id="IPR001734">
    <property type="entry name" value="Na/solute_symporter"/>
</dbReference>
<keyword evidence="10" id="KW-1185">Reference proteome</keyword>
<organism evidence="9 10">
    <name type="scientific">Petrolisthes manimaculis</name>
    <dbReference type="NCBI Taxonomy" id="1843537"/>
    <lineage>
        <taxon>Eukaryota</taxon>
        <taxon>Metazoa</taxon>
        <taxon>Ecdysozoa</taxon>
        <taxon>Arthropoda</taxon>
        <taxon>Crustacea</taxon>
        <taxon>Multicrustacea</taxon>
        <taxon>Malacostraca</taxon>
        <taxon>Eumalacostraca</taxon>
        <taxon>Eucarida</taxon>
        <taxon>Decapoda</taxon>
        <taxon>Pleocyemata</taxon>
        <taxon>Anomura</taxon>
        <taxon>Galatheoidea</taxon>
        <taxon>Porcellanidae</taxon>
        <taxon>Petrolisthes</taxon>
    </lineage>
</organism>
<evidence type="ECO:0008006" key="11">
    <source>
        <dbReference type="Google" id="ProtNLM"/>
    </source>
</evidence>
<dbReference type="EMBL" id="JAWZYT010005865">
    <property type="protein sequence ID" value="KAK4289433.1"/>
    <property type="molecule type" value="Genomic_DNA"/>
</dbReference>
<dbReference type="PANTHER" id="PTHR11819:SF195">
    <property type="entry name" value="SODIUM_GLUCOSE COTRANSPORTER 4"/>
    <property type="match status" value="1"/>
</dbReference>
<feature type="transmembrane region" description="Helical" evidence="8">
    <location>
        <begin position="221"/>
        <end position="241"/>
    </location>
</feature>
<sequence>MEEVEVVEEMAVGAGVEEDMGGVGVGVGGSRLAWLDLMVIAGYVIVILAVGVWSSRRSQKGSLSGYFLASRNMSWIPVGGSLFASNIGSGHFIGLAGAGAASGVVAHGYEQAAIYGLLVLGWVFVPVYMSAGVYTMPEYLGMRFGGERIRVFLSAISLALYIFTKIAADLYAGALFIQLTLNSNSQEGLYLIAIALVVVAGIFTITGGLTTVVYTDLMQTVLMVAGSLVLAVMSINAVGGYNSLVERYQYATATKRAMGKDGQVCGEPPPDYMNLLRSGEHGYPWPSMTFGMAILQIWYWCTDQVIVQRTLASRSITHGKAGTVLAAYLKYLPLFIMVFPGMAARILFPDRVACADPEECRAICGSPSGCTNSAYIELVLNILPSGLRGLMLAVMMAALMSSLTSVFNSTSTIFTIDIWRLIRHRVLLVWRGVQWWCWGRWRRNRAATPRDEMKEATETEMVVVGRAAVLVLVVISVLWIPVIQNSGNAQLFDYMNTIVSTMCAPIMSTFVMAVSIPRVNEKGAFWGLMSGIGLGVIRFCTEFAYTIPPCGSDEPDPRPYLVKRLVGDVHYMYFSIIVFTITVTVAVCVSLTSERIPEHKLYRLTFWSRRDPRVRTPHHHTVSPRSDKKATDSDPSPTMTLEEPCNDEEVGCWQRVTRRVFGRKTMNTSTNIQPHLTLEEEARQAAEFLTEPPFWREVVNVNAVVCIALSTFVYGFYA</sequence>
<dbReference type="AlphaFoldDB" id="A0AAE1NGY8"/>
<proteinExistence type="inferred from homology"/>
<comment type="similarity">
    <text evidence="2 6">Belongs to the sodium:solute symporter (SSF) (TC 2.A.21) family.</text>
</comment>
<gene>
    <name evidence="9" type="ORF">Pmani_037596</name>
</gene>
<feature type="transmembrane region" description="Helical" evidence="8">
    <location>
        <begin position="283"/>
        <end position="301"/>
    </location>
</feature>
<dbReference type="GO" id="GO:0005412">
    <property type="term" value="F:D-glucose:sodium symporter activity"/>
    <property type="evidence" value="ECO:0007669"/>
    <property type="project" value="TreeGrafter"/>
</dbReference>
<feature type="transmembrane region" description="Helical" evidence="8">
    <location>
        <begin position="390"/>
        <end position="416"/>
    </location>
</feature>
<evidence type="ECO:0000256" key="6">
    <source>
        <dbReference type="RuleBase" id="RU362091"/>
    </source>
</evidence>
<dbReference type="PANTHER" id="PTHR11819">
    <property type="entry name" value="SOLUTE CARRIER FAMILY 5"/>
    <property type="match status" value="1"/>
</dbReference>
<feature type="transmembrane region" description="Helical" evidence="8">
    <location>
        <begin position="571"/>
        <end position="593"/>
    </location>
</feature>
<dbReference type="InterPro" id="IPR038377">
    <property type="entry name" value="Na/Glc_symporter_sf"/>
</dbReference>
<feature type="transmembrane region" description="Helical" evidence="8">
    <location>
        <begin position="75"/>
        <end position="100"/>
    </location>
</feature>
<feature type="transmembrane region" description="Helical" evidence="8">
    <location>
        <begin position="494"/>
        <end position="516"/>
    </location>
</feature>
<keyword evidence="5 8" id="KW-0472">Membrane</keyword>
<dbReference type="GO" id="GO:0005886">
    <property type="term" value="C:plasma membrane"/>
    <property type="evidence" value="ECO:0007669"/>
    <property type="project" value="TreeGrafter"/>
</dbReference>
<feature type="transmembrane region" description="Helical" evidence="8">
    <location>
        <begin position="698"/>
        <end position="717"/>
    </location>
</feature>
<evidence type="ECO:0000313" key="10">
    <source>
        <dbReference type="Proteomes" id="UP001292094"/>
    </source>
</evidence>
<accession>A0AAE1NGY8</accession>
<evidence type="ECO:0000256" key="7">
    <source>
        <dbReference type="SAM" id="MobiDB-lite"/>
    </source>
</evidence>
<evidence type="ECO:0000256" key="2">
    <source>
        <dbReference type="ARBA" id="ARBA00006434"/>
    </source>
</evidence>
<feature type="transmembrane region" description="Helical" evidence="8">
    <location>
        <begin position="32"/>
        <end position="54"/>
    </location>
</feature>
<feature type="transmembrane region" description="Helical" evidence="8">
    <location>
        <begin position="112"/>
        <end position="131"/>
    </location>
</feature>
<reference evidence="9" key="1">
    <citation type="submission" date="2023-11" db="EMBL/GenBank/DDBJ databases">
        <title>Genome assemblies of two species of porcelain crab, Petrolisthes cinctipes and Petrolisthes manimaculis (Anomura: Porcellanidae).</title>
        <authorList>
            <person name="Angst P."/>
        </authorList>
    </citation>
    <scope>NUCLEOTIDE SEQUENCE</scope>
    <source>
        <strain evidence="9">PB745_02</strain>
        <tissue evidence="9">Gill</tissue>
    </source>
</reference>
<feature type="transmembrane region" description="Helical" evidence="8">
    <location>
        <begin position="463"/>
        <end position="482"/>
    </location>
</feature>
<dbReference type="NCBIfam" id="TIGR00813">
    <property type="entry name" value="sss"/>
    <property type="match status" value="1"/>
</dbReference>
<feature type="region of interest" description="Disordered" evidence="7">
    <location>
        <begin position="614"/>
        <end position="643"/>
    </location>
</feature>
<evidence type="ECO:0000256" key="3">
    <source>
        <dbReference type="ARBA" id="ARBA00022692"/>
    </source>
</evidence>
<feature type="transmembrane region" description="Helical" evidence="8">
    <location>
        <begin position="189"/>
        <end position="214"/>
    </location>
</feature>
<dbReference type="Proteomes" id="UP001292094">
    <property type="component" value="Unassembled WGS sequence"/>
</dbReference>
<feature type="transmembrane region" description="Helical" evidence="8">
    <location>
        <begin position="322"/>
        <end position="343"/>
    </location>
</feature>
<comment type="subcellular location">
    <subcellularLocation>
        <location evidence="1">Membrane</location>
        <topology evidence="1">Multi-pass membrane protein</topology>
    </subcellularLocation>
</comment>
<comment type="caution">
    <text evidence="9">The sequence shown here is derived from an EMBL/GenBank/DDBJ whole genome shotgun (WGS) entry which is preliminary data.</text>
</comment>
<evidence type="ECO:0000256" key="1">
    <source>
        <dbReference type="ARBA" id="ARBA00004141"/>
    </source>
</evidence>
<evidence type="ECO:0000256" key="4">
    <source>
        <dbReference type="ARBA" id="ARBA00022989"/>
    </source>
</evidence>